<evidence type="ECO:0000313" key="2">
    <source>
        <dbReference type="EMBL" id="QBR47180.1"/>
    </source>
</evidence>
<evidence type="ECO:0000259" key="1">
    <source>
        <dbReference type="PROSITE" id="PS50164"/>
    </source>
</evidence>
<reference evidence="2 3" key="1">
    <citation type="submission" date="2019-03" db="EMBL/GenBank/DDBJ databases">
        <title>Complete Genome Sequence of Leuconostoc kimchii strain NKJ218 Isolated from Homemade Kimchi.</title>
        <authorList>
            <person name="Jung J.Y."/>
            <person name="Jin H.M."/>
            <person name="Jung J.-W."/>
            <person name="Lee S.-Y."/>
            <person name="Ryu B.-G."/>
            <person name="Han S.-S."/>
            <person name="Kang H.K."/>
            <person name="Choi H.W."/>
            <person name="Chung E.J."/>
            <person name="Choi K.-M."/>
        </authorList>
    </citation>
    <scope>NUCLEOTIDE SEQUENCE [LARGE SCALE GENOMIC DNA]</scope>
    <source>
        <strain evidence="2 3">NKJ218</strain>
    </source>
</reference>
<dbReference type="RefSeq" id="WP_013974921.1">
    <property type="nucleotide sequence ID" value="NZ_CP037939.1"/>
</dbReference>
<keyword evidence="3" id="KW-1185">Reference proteome</keyword>
<dbReference type="EMBL" id="CP037939">
    <property type="protein sequence ID" value="QBR47180.1"/>
    <property type="molecule type" value="Genomic_DNA"/>
</dbReference>
<organism evidence="2 3">
    <name type="scientific">Leuconostoc kimchii</name>
    <dbReference type="NCBI Taxonomy" id="136609"/>
    <lineage>
        <taxon>Bacteria</taxon>
        <taxon>Bacillati</taxon>
        <taxon>Bacillota</taxon>
        <taxon>Bacilli</taxon>
        <taxon>Lactobacillales</taxon>
        <taxon>Lactobacillaceae</taxon>
        <taxon>Leuconostoc</taxon>
    </lineage>
</organism>
<dbReference type="InterPro" id="IPR000305">
    <property type="entry name" value="GIY-YIG_endonuc"/>
</dbReference>
<evidence type="ECO:0000313" key="3">
    <source>
        <dbReference type="Proteomes" id="UP000295756"/>
    </source>
</evidence>
<dbReference type="PROSITE" id="PS50164">
    <property type="entry name" value="GIY_YIG"/>
    <property type="match status" value="1"/>
</dbReference>
<proteinExistence type="predicted"/>
<dbReference type="Proteomes" id="UP000295756">
    <property type="component" value="Chromosome"/>
</dbReference>
<sequence length="273" mass="30879">MPQHIFINQESTNDHISIFYVEPAFIVVANKDDLAKINLLEESHKPGIYILIGNTKRYIGQASGAIFSRLQQHNINKNWWNKIIFFGRDDAHLSKAQLDYIEGQLIKEFSQTDFELENNTVGNKSYIDKLGKMYASSLLSLTKTTLSNIANINLLDDNQLHQIDTKVNSDSNFVVFLGEHFSGNSARKVFSDIMTKVIKTERLDKLAPIISDDEPSTVQFIGTSERISHQGVKLTKTIAGTSYHVYANFSKDAMIKKLQLVAQLLNKDIDINI</sequence>
<gene>
    <name evidence="2" type="ORF">EW139_03230</name>
</gene>
<feature type="domain" description="GIY-YIG" evidence="1">
    <location>
        <begin position="44"/>
        <end position="116"/>
    </location>
</feature>
<accession>A0ABX5SLX4</accession>
<name>A0ABX5SLX4_9LACO</name>
<dbReference type="CDD" id="cd10447">
    <property type="entry name" value="GIY-YIG_unchar_2"/>
    <property type="match status" value="1"/>
</dbReference>
<protein>
    <submittedName>
        <fullName evidence="2">GIY-YIG nuclease family protein</fullName>
    </submittedName>
</protein>